<gene>
    <name evidence="1" type="ORF">PAHAL_9G485300</name>
</gene>
<dbReference type="AlphaFoldDB" id="A0A2T8I541"/>
<dbReference type="EMBL" id="CM008054">
    <property type="protein sequence ID" value="PVH32782.1"/>
    <property type="molecule type" value="Genomic_DNA"/>
</dbReference>
<organism evidence="1">
    <name type="scientific">Panicum hallii</name>
    <dbReference type="NCBI Taxonomy" id="206008"/>
    <lineage>
        <taxon>Eukaryota</taxon>
        <taxon>Viridiplantae</taxon>
        <taxon>Streptophyta</taxon>
        <taxon>Embryophyta</taxon>
        <taxon>Tracheophyta</taxon>
        <taxon>Spermatophyta</taxon>
        <taxon>Magnoliopsida</taxon>
        <taxon>Liliopsida</taxon>
        <taxon>Poales</taxon>
        <taxon>Poaceae</taxon>
        <taxon>PACMAD clade</taxon>
        <taxon>Panicoideae</taxon>
        <taxon>Panicodae</taxon>
        <taxon>Paniceae</taxon>
        <taxon>Panicinae</taxon>
        <taxon>Panicum</taxon>
        <taxon>Panicum sect. Panicum</taxon>
    </lineage>
</organism>
<reference evidence="1" key="1">
    <citation type="submission" date="2018-04" db="EMBL/GenBank/DDBJ databases">
        <title>WGS assembly of Panicum hallii.</title>
        <authorList>
            <person name="Lovell J."/>
            <person name="Jenkins J."/>
            <person name="Lowry D."/>
            <person name="Mamidi S."/>
            <person name="Sreedasyam A."/>
            <person name="Weng X."/>
            <person name="Barry K."/>
            <person name="Bonette J."/>
            <person name="Campitelli B."/>
            <person name="Daum C."/>
            <person name="Gordon S."/>
            <person name="Gould B."/>
            <person name="Lipzen A."/>
            <person name="Macqueen A."/>
            <person name="Palacio-Mejia J."/>
            <person name="Plott C."/>
            <person name="Shakirov E."/>
            <person name="Shu S."/>
            <person name="Yoshinaga Y."/>
            <person name="Zane M."/>
            <person name="Rokhsar D."/>
            <person name="Grimwood J."/>
            <person name="Schmutz J."/>
            <person name="Juenger T."/>
        </authorList>
    </citation>
    <scope>NUCLEOTIDE SEQUENCE [LARGE SCALE GENOMIC DNA]</scope>
    <source>
        <strain evidence="1">FIL2</strain>
    </source>
</reference>
<accession>A0A2T8I541</accession>
<proteinExistence type="predicted"/>
<sequence length="74" mass="8304">MRWPRRLLGMRCAGSGTVTSRRQPATMARRLPVRRRSVLQRGLLGPAPVLRAMRCPQLLDKASCWSSIIILCCA</sequence>
<dbReference type="Proteomes" id="UP000243499">
    <property type="component" value="Chromosome 9"/>
</dbReference>
<protein>
    <submittedName>
        <fullName evidence="1">Uncharacterized protein</fullName>
    </submittedName>
</protein>
<evidence type="ECO:0000313" key="1">
    <source>
        <dbReference type="EMBL" id="PVH32782.1"/>
    </source>
</evidence>
<name>A0A2T8I541_9POAL</name>
<dbReference type="Gramene" id="PVH32782">
    <property type="protein sequence ID" value="PVH32782"/>
    <property type="gene ID" value="PAHAL_9G485300"/>
</dbReference>